<feature type="transmembrane region" description="Helical" evidence="6">
    <location>
        <begin position="100"/>
        <end position="117"/>
    </location>
</feature>
<keyword evidence="8" id="KW-1185">Reference proteome</keyword>
<evidence type="ECO:0000313" key="7">
    <source>
        <dbReference type="EMBL" id="CAI9760746.1"/>
    </source>
</evidence>
<name>A0AAD1Z369_9LAMI</name>
<dbReference type="GO" id="GO:0022857">
    <property type="term" value="F:transmembrane transporter activity"/>
    <property type="evidence" value="ECO:0007669"/>
    <property type="project" value="InterPro"/>
</dbReference>
<evidence type="ECO:0000256" key="5">
    <source>
        <dbReference type="ARBA" id="ARBA00023136"/>
    </source>
</evidence>
<dbReference type="InterPro" id="IPR006726">
    <property type="entry name" value="PHBA_efflux_AaeB/fusaric-R"/>
</dbReference>
<evidence type="ECO:0000256" key="4">
    <source>
        <dbReference type="ARBA" id="ARBA00022989"/>
    </source>
</evidence>
<dbReference type="PANTHER" id="PTHR30509:SF34">
    <property type="entry name" value="F3L24.34 PROTEIN"/>
    <property type="match status" value="1"/>
</dbReference>
<keyword evidence="4 6" id="KW-1133">Transmembrane helix</keyword>
<feature type="transmembrane region" description="Helical" evidence="6">
    <location>
        <begin position="46"/>
        <end position="66"/>
    </location>
</feature>
<protein>
    <recommendedName>
        <fullName evidence="9">p-hydroxybenzoic acid efflux pump subunit</fullName>
    </recommendedName>
</protein>
<evidence type="ECO:0008006" key="9">
    <source>
        <dbReference type="Google" id="ProtNLM"/>
    </source>
</evidence>
<evidence type="ECO:0000256" key="1">
    <source>
        <dbReference type="ARBA" id="ARBA00004651"/>
    </source>
</evidence>
<feature type="transmembrane region" description="Helical" evidence="6">
    <location>
        <begin position="129"/>
        <end position="147"/>
    </location>
</feature>
<dbReference type="AlphaFoldDB" id="A0AAD1Z369"/>
<keyword evidence="2" id="KW-1003">Cell membrane</keyword>
<feature type="transmembrane region" description="Helical" evidence="6">
    <location>
        <begin position="153"/>
        <end position="178"/>
    </location>
</feature>
<sequence length="795" mass="88631">MPMASTVAERGRIIWRIRLHSAFRTAMACAIVGGTTLYGPESVRTRIKFPAFCYLTTILIVGDATLGETLRGFWHAFYATIQVVPLSMLCLWLLGPGLLSTGVAALAVTLSSFLVALPESTHLTSKRIAFGQIVVVFTVVCYDSTNVGYMHPIYVASSTGLGAMASVLALLLPCPWLACYEVHKLCRVYAENASERMNLYLKAFSAPNNQAKMELISQAKPLAETGSKLLNSIRILQPGMQWERPCSRYWKPDFNPGVRLQRIEMPMRGIENALISSPAFPVGGVDQEELSKVIQGVSTHLGLQTEQARCLFPSNSMTAPEEGGLMEKILLPLESISTMKESVFFFFSCIEMFLDDSTARRKPESPLDTRISPGEVQTQQDPAVFASRKAFRSWITKLVDKERFVFAFKCSLSLGLAVLFGLMFNKENGCWSGLTIAISFVTRRHAVFTIANTRAQGTAIGSVYGVLCCFLLQNYAELRFLALVPWIIFTGFLRHSRMYGQTGGTSSAIGAVLILGRKNYGTPNEFAIIRLTEVLIGLSCYIIVEILMQPTRAATLATSHLHQSLMTLQDCIKHIGLYCGQKDQPSSKFHEFIEKQENLKSLVGELERSIADAESEPDFWYLPFRSSCYQKLVGSLSNIVDVLYFITCNLKILSELPESCSVALGELQEHLNYATGHFQETLSSSLRYLEKATLRESSVVSKEPDEKTIEDLEEGKLQNQKALSDSIMKDGEVHKILRYTKDAEMEDTEGKKELRGRMVLCSGALGFCISILRKEIQDFEIGIKELAQWEYHSRK</sequence>
<keyword evidence="3 6" id="KW-0812">Transmembrane</keyword>
<organism evidence="7 8">
    <name type="scientific">Fraxinus pennsylvanica</name>
    <dbReference type="NCBI Taxonomy" id="56036"/>
    <lineage>
        <taxon>Eukaryota</taxon>
        <taxon>Viridiplantae</taxon>
        <taxon>Streptophyta</taxon>
        <taxon>Embryophyta</taxon>
        <taxon>Tracheophyta</taxon>
        <taxon>Spermatophyta</taxon>
        <taxon>Magnoliopsida</taxon>
        <taxon>eudicotyledons</taxon>
        <taxon>Gunneridae</taxon>
        <taxon>Pentapetalae</taxon>
        <taxon>asterids</taxon>
        <taxon>lamiids</taxon>
        <taxon>Lamiales</taxon>
        <taxon>Oleaceae</taxon>
        <taxon>Oleeae</taxon>
        <taxon>Fraxinus</taxon>
    </lineage>
</organism>
<keyword evidence="5 6" id="KW-0472">Membrane</keyword>
<feature type="transmembrane region" description="Helical" evidence="6">
    <location>
        <begin position="404"/>
        <end position="424"/>
    </location>
</feature>
<evidence type="ECO:0000256" key="3">
    <source>
        <dbReference type="ARBA" id="ARBA00022692"/>
    </source>
</evidence>
<dbReference type="GO" id="GO:0005886">
    <property type="term" value="C:plasma membrane"/>
    <property type="evidence" value="ECO:0007669"/>
    <property type="project" value="UniProtKB-SubCell"/>
</dbReference>
<dbReference type="PANTHER" id="PTHR30509">
    <property type="entry name" value="P-HYDROXYBENZOIC ACID EFFLUX PUMP SUBUNIT-RELATED"/>
    <property type="match status" value="1"/>
</dbReference>
<dbReference type="Proteomes" id="UP000834106">
    <property type="component" value="Chromosome 5"/>
</dbReference>
<comment type="subcellular location">
    <subcellularLocation>
        <location evidence="1">Cell membrane</location>
        <topology evidence="1">Multi-pass membrane protein</topology>
    </subcellularLocation>
</comment>
<reference evidence="7" key="1">
    <citation type="submission" date="2023-05" db="EMBL/GenBank/DDBJ databases">
        <authorList>
            <person name="Huff M."/>
        </authorList>
    </citation>
    <scope>NUCLEOTIDE SEQUENCE</scope>
</reference>
<dbReference type="EMBL" id="OU503040">
    <property type="protein sequence ID" value="CAI9760746.1"/>
    <property type="molecule type" value="Genomic_DNA"/>
</dbReference>
<evidence type="ECO:0000256" key="2">
    <source>
        <dbReference type="ARBA" id="ARBA00022475"/>
    </source>
</evidence>
<evidence type="ECO:0000256" key="6">
    <source>
        <dbReference type="SAM" id="Phobius"/>
    </source>
</evidence>
<gene>
    <name evidence="7" type="ORF">FPE_LOCUS8176</name>
</gene>
<proteinExistence type="predicted"/>
<accession>A0AAD1Z369</accession>
<evidence type="ECO:0000313" key="8">
    <source>
        <dbReference type="Proteomes" id="UP000834106"/>
    </source>
</evidence>
<dbReference type="Pfam" id="PF04632">
    <property type="entry name" value="FUSC"/>
    <property type="match status" value="1"/>
</dbReference>